<accession>A0A1H4DU91</accession>
<dbReference type="InterPro" id="IPR038058">
    <property type="entry name" value="PhnH-like_sp"/>
</dbReference>
<dbReference type="NCBIfam" id="TIGR03292">
    <property type="entry name" value="PhnH_redo"/>
    <property type="match status" value="1"/>
</dbReference>
<reference evidence="1 2" key="1">
    <citation type="submission" date="2016-10" db="EMBL/GenBank/DDBJ databases">
        <authorList>
            <person name="de Groot N.N."/>
        </authorList>
    </citation>
    <scope>NUCLEOTIDE SEQUENCE [LARGE SCALE GENOMIC DNA]</scope>
    <source>
        <strain evidence="1 2">ATCC 29281</strain>
    </source>
</reference>
<keyword evidence="2" id="KW-1185">Reference proteome</keyword>
<protein>
    <submittedName>
        <fullName evidence="1">Alpha-D-ribose 1-methylphosphonate 5-triphosphate synthase subunit PhnH</fullName>
    </submittedName>
</protein>
<gene>
    <name evidence="1" type="ORF">SAMN02982996_02402</name>
</gene>
<dbReference type="Proteomes" id="UP000187280">
    <property type="component" value="Unassembled WGS sequence"/>
</dbReference>
<dbReference type="GO" id="GO:0019634">
    <property type="term" value="P:organic phosphonate metabolic process"/>
    <property type="evidence" value="ECO:0007669"/>
    <property type="project" value="InterPro"/>
</dbReference>
<dbReference type="STRING" id="71657.SAMN02982996_02402"/>
<evidence type="ECO:0000313" key="2">
    <source>
        <dbReference type="Proteomes" id="UP000187280"/>
    </source>
</evidence>
<name>A0A1H4DU91_9GAMM</name>
<dbReference type="Gene3D" id="3.40.50.11310">
    <property type="entry name" value="Bacterial phosphonate metabolism protein PhnH"/>
    <property type="match status" value="1"/>
</dbReference>
<dbReference type="RefSeq" id="WP_074728838.1">
    <property type="nucleotide sequence ID" value="NZ_FNQS01000008.1"/>
</dbReference>
<dbReference type="Pfam" id="PF05845">
    <property type="entry name" value="PhnH"/>
    <property type="match status" value="1"/>
</dbReference>
<proteinExistence type="predicted"/>
<evidence type="ECO:0000313" key="1">
    <source>
        <dbReference type="EMBL" id="SEA75960.1"/>
    </source>
</evidence>
<dbReference type="AlphaFoldDB" id="A0A1H4DU91"/>
<organism evidence="1 2">
    <name type="scientific">Lonsdalea quercina</name>
    <dbReference type="NCBI Taxonomy" id="71657"/>
    <lineage>
        <taxon>Bacteria</taxon>
        <taxon>Pseudomonadati</taxon>
        <taxon>Pseudomonadota</taxon>
        <taxon>Gammaproteobacteria</taxon>
        <taxon>Enterobacterales</taxon>
        <taxon>Pectobacteriaceae</taxon>
        <taxon>Lonsdalea</taxon>
    </lineage>
</organism>
<dbReference type="SUPFAM" id="SSF159709">
    <property type="entry name" value="PhnH-like"/>
    <property type="match status" value="1"/>
</dbReference>
<sequence length="200" mass="21982">MDILNGFSNPVFGTQACFRKIVKAMSEPGATVTVPGIEELNNISSSTIAVLLTLTSQKTPLFIDRNISNPLLLRTLCLHTNVPITSNAAEAYFVLLNGKTNKFDSRPIQHDLMCFPCGNEIEPEKSATIIMEVDGLNNGRCLKLSGPGVNNVKIISPHLPSAIRRYLCERPHPFPMGLDFLFTSGKKLLAIPRTTRVEEC</sequence>
<dbReference type="PIRSF" id="PIRSF020680">
    <property type="entry name" value="PhnH"/>
    <property type="match status" value="1"/>
</dbReference>
<dbReference type="InterPro" id="IPR008772">
    <property type="entry name" value="Phosphonate_metab_PhnH"/>
</dbReference>
<dbReference type="EMBL" id="FNQS01000008">
    <property type="protein sequence ID" value="SEA75960.1"/>
    <property type="molecule type" value="Genomic_DNA"/>
</dbReference>
<dbReference type="GeneID" id="97765264"/>
<dbReference type="eggNOG" id="COG3625">
    <property type="taxonomic scope" value="Bacteria"/>
</dbReference>